<accession>A0AAE0KXC9</accession>
<sequence length="115" mass="11432">MFSALCFANGKPEMFSAASAACSFGTAEPPAPNLLSAYVSYYQPAAANGYAVGGAPPAGAVSGSPAVCAGGMDPTLSAHVGGAHISTLDEEEEEGEPSSIAMHDGVTYSVKFPDA</sequence>
<evidence type="ECO:0000313" key="1">
    <source>
        <dbReference type="EMBL" id="KAK3264288.1"/>
    </source>
</evidence>
<reference evidence="1 2" key="1">
    <citation type="journal article" date="2015" name="Genome Biol. Evol.">
        <title>Comparative Genomics of a Bacterivorous Green Alga Reveals Evolutionary Causalities and Consequences of Phago-Mixotrophic Mode of Nutrition.</title>
        <authorList>
            <person name="Burns J.A."/>
            <person name="Paasch A."/>
            <person name="Narechania A."/>
            <person name="Kim E."/>
        </authorList>
    </citation>
    <scope>NUCLEOTIDE SEQUENCE [LARGE SCALE GENOMIC DNA]</scope>
    <source>
        <strain evidence="1 2">PLY_AMNH</strain>
    </source>
</reference>
<gene>
    <name evidence="1" type="ORF">CYMTET_26964</name>
</gene>
<dbReference type="EMBL" id="LGRX02014658">
    <property type="protein sequence ID" value="KAK3264288.1"/>
    <property type="molecule type" value="Genomic_DNA"/>
</dbReference>
<name>A0AAE0KXC9_9CHLO</name>
<evidence type="ECO:0000313" key="2">
    <source>
        <dbReference type="Proteomes" id="UP001190700"/>
    </source>
</evidence>
<proteinExistence type="predicted"/>
<protein>
    <submittedName>
        <fullName evidence="1">Uncharacterized protein</fullName>
    </submittedName>
</protein>
<dbReference type="Proteomes" id="UP001190700">
    <property type="component" value="Unassembled WGS sequence"/>
</dbReference>
<dbReference type="AlphaFoldDB" id="A0AAE0KXC9"/>
<keyword evidence="2" id="KW-1185">Reference proteome</keyword>
<comment type="caution">
    <text evidence="1">The sequence shown here is derived from an EMBL/GenBank/DDBJ whole genome shotgun (WGS) entry which is preliminary data.</text>
</comment>
<organism evidence="1 2">
    <name type="scientific">Cymbomonas tetramitiformis</name>
    <dbReference type="NCBI Taxonomy" id="36881"/>
    <lineage>
        <taxon>Eukaryota</taxon>
        <taxon>Viridiplantae</taxon>
        <taxon>Chlorophyta</taxon>
        <taxon>Pyramimonadophyceae</taxon>
        <taxon>Pyramimonadales</taxon>
        <taxon>Pyramimonadaceae</taxon>
        <taxon>Cymbomonas</taxon>
    </lineage>
</organism>